<dbReference type="EMBL" id="SNRW01031081">
    <property type="protein sequence ID" value="KAA6357648.1"/>
    <property type="molecule type" value="Genomic_DNA"/>
</dbReference>
<comment type="caution">
    <text evidence="1">The sequence shown here is derived from an EMBL/GenBank/DDBJ whole genome shotgun (WGS) entry which is preliminary data.</text>
</comment>
<name>A0A5J4THC2_9EUKA</name>
<evidence type="ECO:0000313" key="1">
    <source>
        <dbReference type="EMBL" id="KAA6357648.1"/>
    </source>
</evidence>
<protein>
    <submittedName>
        <fullName evidence="1">Uncharacterized protein</fullName>
    </submittedName>
</protein>
<organism evidence="1 2">
    <name type="scientific">Streblomastix strix</name>
    <dbReference type="NCBI Taxonomy" id="222440"/>
    <lineage>
        <taxon>Eukaryota</taxon>
        <taxon>Metamonada</taxon>
        <taxon>Preaxostyla</taxon>
        <taxon>Oxymonadida</taxon>
        <taxon>Streblomastigidae</taxon>
        <taxon>Streblomastix</taxon>
    </lineage>
</organism>
<sequence>MFRNWSLTFLYTKQFTQLGCTADLIKGLHAEPLTESGLKNLICDIKPVTMRIKNYVITEVTTDMAGYKATDACLNRVRQFYSQRPFVVPAQRVEVWPFPTSATLTGIRTSQNIPLSHVTDFCLLFPKDARVTTCIENPCYQNMQITTCGCNFPDMPMNMLDQQFFQLQLNASNLDLNSNGALTFDGLDTQNQNTSVELRGAPIYQGATDSYYNVDTSGKRPPPQILCTVHDTFWLFSPAAGGSCIYDTNHSFDEVIGPLTG</sequence>
<reference evidence="1 2" key="1">
    <citation type="submission" date="2019-03" db="EMBL/GenBank/DDBJ databases">
        <title>Single cell metagenomics reveals metabolic interactions within the superorganism composed of flagellate Streblomastix strix and complex community of Bacteroidetes bacteria on its surface.</title>
        <authorList>
            <person name="Treitli S.C."/>
            <person name="Kolisko M."/>
            <person name="Husnik F."/>
            <person name="Keeling P."/>
            <person name="Hampl V."/>
        </authorList>
    </citation>
    <scope>NUCLEOTIDE SEQUENCE [LARGE SCALE GENOMIC DNA]</scope>
    <source>
        <strain evidence="1">ST1C</strain>
    </source>
</reference>
<gene>
    <name evidence="1" type="ORF">EZS28_046825</name>
</gene>
<dbReference type="OrthoDB" id="10500762at2759"/>
<dbReference type="AlphaFoldDB" id="A0A5J4THC2"/>
<dbReference type="Proteomes" id="UP000324800">
    <property type="component" value="Unassembled WGS sequence"/>
</dbReference>
<accession>A0A5J4THC2</accession>
<evidence type="ECO:0000313" key="2">
    <source>
        <dbReference type="Proteomes" id="UP000324800"/>
    </source>
</evidence>
<proteinExistence type="predicted"/>